<evidence type="ECO:0000256" key="1">
    <source>
        <dbReference type="SAM" id="MobiDB-lite"/>
    </source>
</evidence>
<organism evidence="2 3">
    <name type="scientific">Friedmanniomyces endolithicus</name>
    <dbReference type="NCBI Taxonomy" id="329885"/>
    <lineage>
        <taxon>Eukaryota</taxon>
        <taxon>Fungi</taxon>
        <taxon>Dikarya</taxon>
        <taxon>Ascomycota</taxon>
        <taxon>Pezizomycotina</taxon>
        <taxon>Dothideomycetes</taxon>
        <taxon>Dothideomycetidae</taxon>
        <taxon>Mycosphaerellales</taxon>
        <taxon>Teratosphaeriaceae</taxon>
        <taxon>Friedmanniomyces</taxon>
    </lineage>
</organism>
<feature type="region of interest" description="Disordered" evidence="1">
    <location>
        <begin position="44"/>
        <end position="78"/>
    </location>
</feature>
<comment type="caution">
    <text evidence="2">The sequence shown here is derived from an EMBL/GenBank/DDBJ whole genome shotgun (WGS) entry which is preliminary data.</text>
</comment>
<dbReference type="OrthoDB" id="3907647at2759"/>
<reference evidence="2 3" key="1">
    <citation type="submission" date="2017-03" db="EMBL/GenBank/DDBJ databases">
        <title>Genomes of endolithic fungi from Antarctica.</title>
        <authorList>
            <person name="Coleine C."/>
            <person name="Masonjones S."/>
            <person name="Stajich J.E."/>
        </authorList>
    </citation>
    <scope>NUCLEOTIDE SEQUENCE [LARGE SCALE GENOMIC DNA]</scope>
    <source>
        <strain evidence="2 3">CCFEE 5311</strain>
    </source>
</reference>
<dbReference type="EMBL" id="NAJP01000085">
    <property type="protein sequence ID" value="TKA33469.1"/>
    <property type="molecule type" value="Genomic_DNA"/>
</dbReference>
<proteinExistence type="predicted"/>
<name>A0A4V6WJY4_9PEZI</name>
<dbReference type="Proteomes" id="UP000310066">
    <property type="component" value="Unassembled WGS sequence"/>
</dbReference>
<dbReference type="AlphaFoldDB" id="A0A4V6WJY4"/>
<evidence type="ECO:0000313" key="2">
    <source>
        <dbReference type="EMBL" id="TKA33469.1"/>
    </source>
</evidence>
<protein>
    <submittedName>
        <fullName evidence="2">Uncharacterized protein</fullName>
    </submittedName>
</protein>
<evidence type="ECO:0000313" key="3">
    <source>
        <dbReference type="Proteomes" id="UP000310066"/>
    </source>
</evidence>
<feature type="compositionally biased region" description="Basic and acidic residues" evidence="1">
    <location>
        <begin position="54"/>
        <end position="63"/>
    </location>
</feature>
<accession>A0A4V6WJY4</accession>
<gene>
    <name evidence="2" type="ORF">B0A54_14646</name>
</gene>
<sequence length="78" mass="8441">MFIAWGIANVVKNEKNKNAAAQHTCPECGEKKRVDAVVLKRETPKAAKVSETGGESRVEDGRWRMGRGSGRVAAGWSA</sequence>